<proteinExistence type="predicted"/>
<keyword evidence="3" id="KW-1185">Reference proteome</keyword>
<dbReference type="RefSeq" id="WP_386396980.1">
    <property type="nucleotide sequence ID" value="NZ_JBHSPT010000032.1"/>
</dbReference>
<feature type="region of interest" description="Disordered" evidence="1">
    <location>
        <begin position="1"/>
        <end position="29"/>
    </location>
</feature>
<gene>
    <name evidence="2" type="ORF">ACFP50_14405</name>
</gene>
<reference evidence="3" key="1">
    <citation type="journal article" date="2019" name="Int. J. Syst. Evol. Microbiol.">
        <title>The Global Catalogue of Microorganisms (GCM) 10K type strain sequencing project: providing services to taxonomists for standard genome sequencing and annotation.</title>
        <authorList>
            <consortium name="The Broad Institute Genomics Platform"/>
            <consortium name="The Broad Institute Genome Sequencing Center for Infectious Disease"/>
            <person name="Wu L."/>
            <person name="Ma J."/>
        </authorList>
    </citation>
    <scope>NUCLEOTIDE SEQUENCE [LARGE SCALE GENOMIC DNA]</scope>
    <source>
        <strain evidence="3">JCM 12763</strain>
    </source>
</reference>
<organism evidence="2 3">
    <name type="scientific">Streptomyces pratens</name>
    <dbReference type="NCBI Taxonomy" id="887456"/>
    <lineage>
        <taxon>Bacteria</taxon>
        <taxon>Bacillati</taxon>
        <taxon>Actinomycetota</taxon>
        <taxon>Actinomycetes</taxon>
        <taxon>Kitasatosporales</taxon>
        <taxon>Streptomycetaceae</taxon>
        <taxon>Streptomyces</taxon>
    </lineage>
</organism>
<evidence type="ECO:0000313" key="2">
    <source>
        <dbReference type="EMBL" id="MFC6056616.1"/>
    </source>
</evidence>
<name>A0ABW1LYB7_9ACTN</name>
<dbReference type="EMBL" id="JBHSPT010000032">
    <property type="protein sequence ID" value="MFC6056616.1"/>
    <property type="molecule type" value="Genomic_DNA"/>
</dbReference>
<sequence>MTLQAGSPSLRRGIATRASSVPPGPKKCESPTVSRICRRLCAARGTGSLCEAGEQVELPERERDIVAVEADPAGAPVDLRRAEPL</sequence>
<accession>A0ABW1LYB7</accession>
<evidence type="ECO:0000256" key="1">
    <source>
        <dbReference type="SAM" id="MobiDB-lite"/>
    </source>
</evidence>
<dbReference type="Proteomes" id="UP001596242">
    <property type="component" value="Unassembled WGS sequence"/>
</dbReference>
<evidence type="ECO:0000313" key="3">
    <source>
        <dbReference type="Proteomes" id="UP001596242"/>
    </source>
</evidence>
<protein>
    <submittedName>
        <fullName evidence="2">Uncharacterized protein</fullName>
    </submittedName>
</protein>
<comment type="caution">
    <text evidence="2">The sequence shown here is derived from an EMBL/GenBank/DDBJ whole genome shotgun (WGS) entry which is preliminary data.</text>
</comment>